<dbReference type="GeneID" id="42046403"/>
<dbReference type="AlphaFoldDB" id="A0A1L7V092"/>
<gene>
    <name evidence="1" type="ORF">FPRO_01516</name>
</gene>
<evidence type="ECO:0000313" key="1">
    <source>
        <dbReference type="EMBL" id="CZR33932.1"/>
    </source>
</evidence>
<organism evidence="1 2">
    <name type="scientific">Fusarium proliferatum (strain ET1)</name>
    <name type="common">Orchid endophyte fungus</name>
    <dbReference type="NCBI Taxonomy" id="1227346"/>
    <lineage>
        <taxon>Eukaryota</taxon>
        <taxon>Fungi</taxon>
        <taxon>Dikarya</taxon>
        <taxon>Ascomycota</taxon>
        <taxon>Pezizomycotina</taxon>
        <taxon>Sordariomycetes</taxon>
        <taxon>Hypocreomycetidae</taxon>
        <taxon>Hypocreales</taxon>
        <taxon>Nectriaceae</taxon>
        <taxon>Fusarium</taxon>
        <taxon>Fusarium fujikuroi species complex</taxon>
    </lineage>
</organism>
<accession>A0A1L7V092</accession>
<proteinExistence type="predicted"/>
<comment type="caution">
    <text evidence="1">The sequence shown here is derived from an EMBL/GenBank/DDBJ whole genome shotgun (WGS) entry which is preliminary data.</text>
</comment>
<dbReference type="RefSeq" id="XP_031074957.1">
    <property type="nucleotide sequence ID" value="XM_031230606.1"/>
</dbReference>
<evidence type="ECO:0000313" key="2">
    <source>
        <dbReference type="Proteomes" id="UP000183971"/>
    </source>
</evidence>
<sequence length="96" mass="10318">MTLREAGLAILQFAVVGHMPCLLADRVGAIEIGIMCQFFLAIRNFMIETGALMAAPYPDINIGDKDPIDKETSASSPCAASRVDVLIWCRSSGEMA</sequence>
<protein>
    <submittedName>
        <fullName evidence="1">Uncharacterized protein</fullName>
    </submittedName>
</protein>
<dbReference type="VEuPathDB" id="FungiDB:FPRO_01516"/>
<dbReference type="EMBL" id="FJOF01000001">
    <property type="protein sequence ID" value="CZR33932.1"/>
    <property type="molecule type" value="Genomic_DNA"/>
</dbReference>
<keyword evidence="2" id="KW-1185">Reference proteome</keyword>
<name>A0A1L7V092_FUSPR</name>
<dbReference type="Proteomes" id="UP000183971">
    <property type="component" value="Unassembled WGS sequence"/>
</dbReference>
<reference evidence="2" key="1">
    <citation type="journal article" date="2016" name="Genome Biol. Evol.">
        <title>Comparative 'omics' of the Fusarium fujikuroi species complex highlights differences in genetic potential and metabolite synthesis.</title>
        <authorList>
            <person name="Niehaus E.-M."/>
            <person name="Muensterkoetter M."/>
            <person name="Proctor R.H."/>
            <person name="Brown D.W."/>
            <person name="Sharon A."/>
            <person name="Idan Y."/>
            <person name="Oren-Young L."/>
            <person name="Sieber C.M."/>
            <person name="Novak O."/>
            <person name="Pencik A."/>
            <person name="Tarkowska D."/>
            <person name="Hromadova K."/>
            <person name="Freeman S."/>
            <person name="Maymon M."/>
            <person name="Elazar M."/>
            <person name="Youssef S.A."/>
            <person name="El-Shabrawy E.S.M."/>
            <person name="Shalaby A.B.A."/>
            <person name="Houterman P."/>
            <person name="Brock N.L."/>
            <person name="Burkhardt I."/>
            <person name="Tsavkelova E.A."/>
            <person name="Dickschat J.S."/>
            <person name="Galuszka P."/>
            <person name="Gueldener U."/>
            <person name="Tudzynski B."/>
        </authorList>
    </citation>
    <scope>NUCLEOTIDE SEQUENCE [LARGE SCALE GENOMIC DNA]</scope>
    <source>
        <strain evidence="2">ET1</strain>
    </source>
</reference>